<feature type="domain" description="Zn(2)-C6 fungal-type" evidence="3">
    <location>
        <begin position="350"/>
        <end position="382"/>
    </location>
</feature>
<feature type="compositionally biased region" description="Polar residues" evidence="2">
    <location>
        <begin position="232"/>
        <end position="251"/>
    </location>
</feature>
<dbReference type="CDD" id="cd00067">
    <property type="entry name" value="GAL4"/>
    <property type="match status" value="1"/>
</dbReference>
<evidence type="ECO:0000313" key="5">
    <source>
        <dbReference type="Proteomes" id="UP000078559"/>
    </source>
</evidence>
<feature type="region of interest" description="Disordered" evidence="2">
    <location>
        <begin position="217"/>
        <end position="298"/>
    </location>
</feature>
<proteinExistence type="predicted"/>
<accession>A0A194VLT6</accession>
<dbReference type="AlphaFoldDB" id="A0A194VLT6"/>
<dbReference type="Proteomes" id="UP000078559">
    <property type="component" value="Chromosome 1"/>
</dbReference>
<feature type="region of interest" description="Disordered" evidence="2">
    <location>
        <begin position="22"/>
        <end position="50"/>
    </location>
</feature>
<keyword evidence="1" id="KW-0539">Nucleus</keyword>
<protein>
    <recommendedName>
        <fullName evidence="3">Zn(2)-C6 fungal-type domain-containing protein</fullName>
    </recommendedName>
</protein>
<dbReference type="GO" id="GO:0000981">
    <property type="term" value="F:DNA-binding transcription factor activity, RNA polymerase II-specific"/>
    <property type="evidence" value="ECO:0007669"/>
    <property type="project" value="InterPro"/>
</dbReference>
<dbReference type="PANTHER" id="PTHR35392">
    <property type="entry name" value="ZN(II)2CYS6 TRANSCRIPTION FACTOR (EUROFUNG)-RELATED-RELATED"/>
    <property type="match status" value="1"/>
</dbReference>
<dbReference type="OrthoDB" id="4226666at2759"/>
<feature type="compositionally biased region" description="Polar residues" evidence="2">
    <location>
        <begin position="31"/>
        <end position="41"/>
    </location>
</feature>
<dbReference type="InterPro" id="IPR001138">
    <property type="entry name" value="Zn2Cys6_DnaBD"/>
</dbReference>
<gene>
    <name evidence="4" type="ORF">VM1G_00867</name>
</gene>
<sequence length="791" mass="87851">MAGVFSSVSSSLSGFSPMEDDGGSWGYVPSDNGSANSNQQDIGPPLGLNHSPSIVSQGSWAIVGAGGQQQRMFQTPSPVPQLDVSEPSSASFADYAFLGDAAAPLMGISNDRGTAGFDFTSASLGAQQQSPQSQLVINALQDGQALGMTPNCLIEGNNAMDFGLAFDDFFSGSTMNAMHSQSQSLQHHNILTSMNDTNASARPWSSALVQPFNAPAARDFDSTSRSSIDRLTPSSRSSIELSPNLSPSSFRCRQKSKTSKANGMPSTRRTGRDSARIRKPQKRKSSSPPLSSSGLEPRENPVYTFCNMNQDNWGKGDGNADVSRSSQKGRKGPLLEGTRANALAVRNKGACFCCHFRKVRCDKQRPCENCVKSCNQVPQVVCWQFDDFTVMLFPAFIRKHFEKEEMSKFVLDNVQSFTLNGVEQPCTVTLSSGSSLMSKLVVKAKFFTAKTPRSDVMQHLFQVLGGTGADHVELESISSTPIGLDINPAKWNELRRKLGDYVHNIVQEPTYASELTASMQKTSLPRKMLQIMQRYSQQSNQSIVKQALSIYTLYYIMTRHLTLTRQSIENLRPFNPVRATGSYMTPRLLNRQIKAVIDDLVREKMDGLFDEFSRRLKTRHREEWAPCMAAFLVLCMLMEVIEAAADTFAISENEVEMRKTPPGEFNRAHALDNNKSIEDMPYKQFTYQFHQIYHTHPKDASVKSFNPLADDMNGLDVLDGAAFQMVVSLRDMLQTNCNELHSLTVDTIHSQDQERRPNVTEAYVGRLSSRFLLSFRDSWYIFGSSQPDDYE</sequence>
<dbReference type="EMBL" id="CM003098">
    <property type="protein sequence ID" value="KUI65146.1"/>
    <property type="molecule type" value="Genomic_DNA"/>
</dbReference>
<organism evidence="4 5">
    <name type="scientific">Cytospora mali</name>
    <name type="common">Apple Valsa canker fungus</name>
    <name type="synonym">Valsa mali</name>
    <dbReference type="NCBI Taxonomy" id="578113"/>
    <lineage>
        <taxon>Eukaryota</taxon>
        <taxon>Fungi</taxon>
        <taxon>Dikarya</taxon>
        <taxon>Ascomycota</taxon>
        <taxon>Pezizomycotina</taxon>
        <taxon>Sordariomycetes</taxon>
        <taxon>Sordariomycetidae</taxon>
        <taxon>Diaporthales</taxon>
        <taxon>Cytosporaceae</taxon>
        <taxon>Cytospora</taxon>
    </lineage>
</organism>
<dbReference type="InterPro" id="IPR052973">
    <property type="entry name" value="Fungal_sec-metab_reg_TF"/>
</dbReference>
<evidence type="ECO:0000256" key="2">
    <source>
        <dbReference type="SAM" id="MobiDB-lite"/>
    </source>
</evidence>
<feature type="compositionally biased region" description="Polar residues" evidence="2">
    <location>
        <begin position="259"/>
        <end position="268"/>
    </location>
</feature>
<dbReference type="GO" id="GO:0008270">
    <property type="term" value="F:zinc ion binding"/>
    <property type="evidence" value="ECO:0007669"/>
    <property type="project" value="InterPro"/>
</dbReference>
<evidence type="ECO:0000256" key="1">
    <source>
        <dbReference type="ARBA" id="ARBA00023242"/>
    </source>
</evidence>
<dbReference type="PROSITE" id="PS50048">
    <property type="entry name" value="ZN2_CY6_FUNGAL_2"/>
    <property type="match status" value="1"/>
</dbReference>
<name>A0A194VLT6_CYTMA</name>
<dbReference type="PANTHER" id="PTHR35392:SF5">
    <property type="entry name" value="ZN(2)-C6 FUNGAL-TYPE DOMAIN-CONTAINING PROTEIN"/>
    <property type="match status" value="1"/>
</dbReference>
<evidence type="ECO:0000259" key="3">
    <source>
        <dbReference type="PROSITE" id="PS50048"/>
    </source>
</evidence>
<evidence type="ECO:0000313" key="4">
    <source>
        <dbReference type="EMBL" id="KUI65146.1"/>
    </source>
</evidence>
<keyword evidence="5" id="KW-1185">Reference proteome</keyword>
<reference evidence="4" key="1">
    <citation type="submission" date="2014-12" db="EMBL/GenBank/DDBJ databases">
        <title>Genome Sequence of Valsa Canker Pathogens Uncovers a Specific Adaption of Colonization on Woody Bark.</title>
        <authorList>
            <person name="Yin Z."/>
            <person name="Liu H."/>
            <person name="Gao X."/>
            <person name="Li Z."/>
            <person name="Song N."/>
            <person name="Ke X."/>
            <person name="Dai Q."/>
            <person name="Wu Y."/>
            <person name="Sun Y."/>
            <person name="Xu J.-R."/>
            <person name="Kang Z.K."/>
            <person name="Wang L."/>
            <person name="Huang L."/>
        </authorList>
    </citation>
    <scope>NUCLEOTIDE SEQUENCE [LARGE SCALE GENOMIC DNA]</scope>
    <source>
        <strain evidence="4">03-8</strain>
    </source>
</reference>